<reference evidence="2" key="1">
    <citation type="submission" date="2022-12" db="EMBL/GenBank/DDBJ databases">
        <title>Draft genome assemblies for two species of Escallonia (Escalloniales).</title>
        <authorList>
            <person name="Chanderbali A."/>
            <person name="Dervinis C."/>
            <person name="Anghel I."/>
            <person name="Soltis D."/>
            <person name="Soltis P."/>
            <person name="Zapata F."/>
        </authorList>
    </citation>
    <scope>NUCLEOTIDE SEQUENCE</scope>
    <source>
        <strain evidence="2">UCBG92.1500</strain>
        <tissue evidence="2">Leaf</tissue>
    </source>
</reference>
<dbReference type="AlphaFoldDB" id="A0AA88QTP8"/>
<evidence type="ECO:0000256" key="1">
    <source>
        <dbReference type="SAM" id="Phobius"/>
    </source>
</evidence>
<comment type="caution">
    <text evidence="2">The sequence shown here is derived from an EMBL/GenBank/DDBJ whole genome shotgun (WGS) entry which is preliminary data.</text>
</comment>
<name>A0AA88QTP8_9ASTE</name>
<feature type="transmembrane region" description="Helical" evidence="1">
    <location>
        <begin position="26"/>
        <end position="47"/>
    </location>
</feature>
<sequence length="163" mass="17670">MYIVIIKSVWRLSRLNGPDKIPEGTFLALISLLVTAFIFFMSTLNAIMKALERRKVASASPSASASASPEDCGRLSWELKYRIITHAISFCAATFAMVLWVRVPIWDEIAAFGDGRALVAINFVYVVGFFISTVTGIAEACKGRKVAALAPALALSSSKAHVE</sequence>
<evidence type="ECO:0000313" key="2">
    <source>
        <dbReference type="EMBL" id="KAK2971454.1"/>
    </source>
</evidence>
<evidence type="ECO:0000313" key="3">
    <source>
        <dbReference type="Proteomes" id="UP001187471"/>
    </source>
</evidence>
<keyword evidence="1" id="KW-1133">Transmembrane helix</keyword>
<dbReference type="Proteomes" id="UP001187471">
    <property type="component" value="Unassembled WGS sequence"/>
</dbReference>
<keyword evidence="1" id="KW-0812">Transmembrane</keyword>
<protein>
    <submittedName>
        <fullName evidence="2">Uncharacterized protein</fullName>
    </submittedName>
</protein>
<feature type="transmembrane region" description="Helical" evidence="1">
    <location>
        <begin position="117"/>
        <end position="138"/>
    </location>
</feature>
<accession>A0AA88QTP8</accession>
<organism evidence="2 3">
    <name type="scientific">Escallonia rubra</name>
    <dbReference type="NCBI Taxonomy" id="112253"/>
    <lineage>
        <taxon>Eukaryota</taxon>
        <taxon>Viridiplantae</taxon>
        <taxon>Streptophyta</taxon>
        <taxon>Embryophyta</taxon>
        <taxon>Tracheophyta</taxon>
        <taxon>Spermatophyta</taxon>
        <taxon>Magnoliopsida</taxon>
        <taxon>eudicotyledons</taxon>
        <taxon>Gunneridae</taxon>
        <taxon>Pentapetalae</taxon>
        <taxon>asterids</taxon>
        <taxon>campanulids</taxon>
        <taxon>Escalloniales</taxon>
        <taxon>Escalloniaceae</taxon>
        <taxon>Escallonia</taxon>
    </lineage>
</organism>
<dbReference type="EMBL" id="JAVXUO010002582">
    <property type="protein sequence ID" value="KAK2971454.1"/>
    <property type="molecule type" value="Genomic_DNA"/>
</dbReference>
<keyword evidence="1" id="KW-0472">Membrane</keyword>
<keyword evidence="3" id="KW-1185">Reference proteome</keyword>
<proteinExistence type="predicted"/>
<gene>
    <name evidence="2" type="ORF">RJ640_020860</name>
</gene>
<feature type="transmembrane region" description="Helical" evidence="1">
    <location>
        <begin position="83"/>
        <end position="105"/>
    </location>
</feature>